<feature type="region of interest" description="Disordered" evidence="1">
    <location>
        <begin position="301"/>
        <end position="329"/>
    </location>
</feature>
<accession>A0ABU9W728</accession>
<dbReference type="Proteomes" id="UP001425155">
    <property type="component" value="Unassembled WGS sequence"/>
</dbReference>
<proteinExistence type="predicted"/>
<organism evidence="2 3">
    <name type="scientific">Leifsonia stereocauli</name>
    <dbReference type="NCBI Taxonomy" id="3134136"/>
    <lineage>
        <taxon>Bacteria</taxon>
        <taxon>Bacillati</taxon>
        <taxon>Actinomycetota</taxon>
        <taxon>Actinomycetes</taxon>
        <taxon>Micrococcales</taxon>
        <taxon>Microbacteriaceae</taxon>
        <taxon>Leifsonia</taxon>
    </lineage>
</organism>
<evidence type="ECO:0000313" key="3">
    <source>
        <dbReference type="Proteomes" id="UP001425155"/>
    </source>
</evidence>
<keyword evidence="3" id="KW-1185">Reference proteome</keyword>
<reference evidence="2 3" key="1">
    <citation type="submission" date="2024-03" db="EMBL/GenBank/DDBJ databases">
        <title>YIM 134122 draft genome.</title>
        <authorList>
            <person name="Zuo S."/>
            <person name="Xiong L."/>
        </authorList>
    </citation>
    <scope>NUCLEOTIDE SEQUENCE [LARGE SCALE GENOMIC DNA]</scope>
    <source>
        <strain evidence="2 3">YIM 134122</strain>
    </source>
</reference>
<dbReference type="EMBL" id="JBCLVG010000003">
    <property type="protein sequence ID" value="MEN1947817.1"/>
    <property type="molecule type" value="Genomic_DNA"/>
</dbReference>
<dbReference type="RefSeq" id="WP_342115447.1">
    <property type="nucleotide sequence ID" value="NZ_JBCAUN010000003.1"/>
</dbReference>
<evidence type="ECO:0000256" key="1">
    <source>
        <dbReference type="SAM" id="MobiDB-lite"/>
    </source>
</evidence>
<sequence length="1513" mass="157626">MPVETPDDLARVRESIATLTEKRRTLLRKPADRGLRGDILKLDDDLREIIGGLRDRLDPCDASPEVPLVLLPVRIESKLAPGTSTLRVRISPDEAHIDSLLRSVTDAEVAAGQAYWRAVWVDAADPAAWSALTEAVGARRAGWVAEVTTPTNLATRGQGDPTFPDSPDEVAHGTVARCLPDQFVVRVFPSGGAPITVTGSPVAPDVPLSPIAFGDDELSEVAGLNVPVGSEWTVDFTAAVRAGLGVEVPLPGGTTLIDSIVVVGTRNSVSEEANAADFVELLTSHRFSDGVSLLAAGTATNNADAERSPYRPAASAGAPSLEPRTPSRDATRLAAALGLDAASVEHLLDPNDPVSTQDQAEEAANTALWFATWDGVLERLDDLAIPAVTPSSIESARRLHRDHVRGAGPAPTLRIGAQPYGVLPVTDLDAWSPRSSEITAHLVPLIRRTLARWASRAPAVPHVRPGDQLSDQDLLDMMGTSPVATGVRARPAVDGPQLASFAAATGADPSQLLAEAHLRTAMLAQFSVDAAKILQTPAPHDDSRTIGLPLVSDRDAEVVAEILAGTTPKVDSVLQALLDIAWDSAKRLRFRATPQEFVGPLLEFVQLDPDIAAMVRSAASADAAVDDTAPSRFFAAADTVAAVQHFEGQPGERVSISALEPVAEARTSLAQVALDLGDTAQAKWLGGSAITELLYAFGVGGEVRAAMIALAAAPLDERRIAVAHALDLASHRVDAWATGLATARRATLAASAPVGMTIGAFGYVEQIRLGATRRDPDGWIHAPSSSHAVAAGVLASAHRSNIGAKPGAQPFAIDLSSRRGVELRRVLEGVQAGQSIGALLGYQIERGLAGTSAARFQLSLRQIAPEATDQLGNDEAQEVAAARVAGGDVVDGAELLRLFPLDSLAGANPPLRTRLSRKPDNAFIETWDPVSDAEWNLVLAALRGAAATLDAVSDALLSESVLQYSSGNPSRASAAMDAMASGAAVDPDLGVLSVRQTGRILTHGVFAVIPVGATGWATPSPRPRALAEPRLEAWAARRLGDPADIAVTDAAGNKHTLAEAGWAALDLVFTDDAASLDRELRAAIPAMADSPLADELLHAVALAGSLRSLAAGGTPLGPDSLVRTGVTPQRRFDTAELQGRCDAVLDALAAVLASGQAVIAAVDPDTLAVEEDDVAGVVAAVRGLAAFGIPLVPDAAIPSNVAWAVGAWQAASARLEQARATLAALRDPARDPAATEGEIVDACRAVAEGILGDGFLLLPLLAKPDGTDSFSEAVTKPAMKKQPARAQLNAFVRDHATVQAGVGRLAEAQLLGGALGTPIPLRVVQLTERDEATGDPAAGTDRWLAGSLPNDVPWPAASASHLVVEIVGDDDSVAGAFAGLAIDGWAETLPYQPDPRAFDPAAPDNPLRAARATTGLAVHANQASARAPQVLLSAVSPDGRRWTTDSVVATVLEAIDLAKARLVTYEHTPGDAAILPAIYVASPWLQIRKGLQFTELAKVKWSGDAIPFLSEVK</sequence>
<name>A0ABU9W728_9MICO</name>
<comment type="caution">
    <text evidence="2">The sequence shown here is derived from an EMBL/GenBank/DDBJ whole genome shotgun (WGS) entry which is preliminary data.</text>
</comment>
<evidence type="ECO:0000313" key="2">
    <source>
        <dbReference type="EMBL" id="MEN1947817.1"/>
    </source>
</evidence>
<gene>
    <name evidence="2" type="ORF">WJX64_14765</name>
</gene>
<protein>
    <submittedName>
        <fullName evidence="2">Uncharacterized protein</fullName>
    </submittedName>
</protein>